<feature type="transmembrane region" description="Helical" evidence="1">
    <location>
        <begin position="272"/>
        <end position="290"/>
    </location>
</feature>
<dbReference type="SUPFAM" id="SSF53448">
    <property type="entry name" value="Nucleotide-diphospho-sugar transferases"/>
    <property type="match status" value="1"/>
</dbReference>
<dbReference type="EMBL" id="FOKU01000007">
    <property type="protein sequence ID" value="SFC21238.1"/>
    <property type="molecule type" value="Genomic_DNA"/>
</dbReference>
<evidence type="ECO:0000256" key="1">
    <source>
        <dbReference type="SAM" id="Phobius"/>
    </source>
</evidence>
<keyword evidence="1" id="KW-0812">Transmembrane</keyword>
<dbReference type="PANTHER" id="PTHR22916:SF3">
    <property type="entry name" value="UDP-GLCNAC:BETAGAL BETA-1,3-N-ACETYLGLUCOSAMINYLTRANSFERASE-LIKE PROTEIN 1"/>
    <property type="match status" value="1"/>
</dbReference>
<organism evidence="4 5">
    <name type="scientific">Flagellimonas taeanensis</name>
    <dbReference type="NCBI Taxonomy" id="1005926"/>
    <lineage>
        <taxon>Bacteria</taxon>
        <taxon>Pseudomonadati</taxon>
        <taxon>Bacteroidota</taxon>
        <taxon>Flavobacteriia</taxon>
        <taxon>Flavobacteriales</taxon>
        <taxon>Flavobacteriaceae</taxon>
        <taxon>Flagellimonas</taxon>
    </lineage>
</organism>
<dbReference type="InterPro" id="IPR029044">
    <property type="entry name" value="Nucleotide-diphossugar_trans"/>
</dbReference>
<dbReference type="Proteomes" id="UP000198940">
    <property type="component" value="Unassembled WGS sequence"/>
</dbReference>
<sequence>MKTLTIFTPSFNRAYCLDQLYNSLIDQTNQDFCWLIIDDGSIDNTEELVQSWINENKINIQYHYQANQGMHGGHNSAYKLIETELNVCIDSDDYMPSNAVELILNQWDNIKDNKNLAGIIGLDADKSGKILGTKLPEGLVESTLYDLHHKHKVKGDKKLVLRTSVVKEFPPYPIYENERLVPLGTLYLQIDQKYKYRCANEVYCIVEYLDDGSSRNILKQYKRSPKGFLYARIIEMKYSKSWPHTFTRAMHYVSSCIFIKRWNILSGNPKKLTTILALPFGIILHIYILFKIRK</sequence>
<keyword evidence="1" id="KW-1133">Transmembrane helix</keyword>
<dbReference type="Proteomes" id="UP000184031">
    <property type="component" value="Unassembled WGS sequence"/>
</dbReference>
<dbReference type="CDD" id="cd00761">
    <property type="entry name" value="Glyco_tranf_GTA_type"/>
    <property type="match status" value="1"/>
</dbReference>
<evidence type="ECO:0000313" key="4">
    <source>
        <dbReference type="EMBL" id="SHK75572.1"/>
    </source>
</evidence>
<proteinExistence type="predicted"/>
<comment type="caution">
    <text evidence="4">The sequence shown here is derived from an EMBL/GenBank/DDBJ whole genome shotgun (WGS) entry which is preliminary data.</text>
</comment>
<keyword evidence="1" id="KW-0472">Membrane</keyword>
<accession>A0A1M6V251</accession>
<protein>
    <submittedName>
        <fullName evidence="4">Glycosyltransferase involved in cell wall bisynthesis</fullName>
    </submittedName>
</protein>
<reference evidence="4 5" key="1">
    <citation type="submission" date="2016-11" db="EMBL/GenBank/DDBJ databases">
        <authorList>
            <person name="Varghese N."/>
            <person name="Submissions S."/>
        </authorList>
    </citation>
    <scope>NUCLEOTIDE SEQUENCE [LARGE SCALE GENOMIC DNA]</scope>
    <source>
        <strain evidence="4 5">CGMCC 1.12174</strain>
        <strain evidence="3 6">DSM 26351</strain>
    </source>
</reference>
<dbReference type="PANTHER" id="PTHR22916">
    <property type="entry name" value="GLYCOSYLTRANSFERASE"/>
    <property type="match status" value="1"/>
</dbReference>
<evidence type="ECO:0000313" key="6">
    <source>
        <dbReference type="Proteomes" id="UP000198940"/>
    </source>
</evidence>
<name>A0A1M6V251_9FLAO</name>
<dbReference type="Gene3D" id="3.90.550.10">
    <property type="entry name" value="Spore Coat Polysaccharide Biosynthesis Protein SpsA, Chain A"/>
    <property type="match status" value="1"/>
</dbReference>
<dbReference type="Pfam" id="PF00535">
    <property type="entry name" value="Glycos_transf_2"/>
    <property type="match status" value="1"/>
</dbReference>
<dbReference type="InterPro" id="IPR001173">
    <property type="entry name" value="Glyco_trans_2-like"/>
</dbReference>
<dbReference type="RefSeq" id="WP_072879117.1">
    <property type="nucleotide sequence ID" value="NZ_FOKU01000007.1"/>
</dbReference>
<feature type="domain" description="Glycosyltransferase 2-like" evidence="2">
    <location>
        <begin position="5"/>
        <end position="110"/>
    </location>
</feature>
<gene>
    <name evidence="3" type="ORF">SAMN04487891_107137</name>
    <name evidence="4" type="ORF">SAMN05216293_1868</name>
</gene>
<evidence type="ECO:0000313" key="5">
    <source>
        <dbReference type="Proteomes" id="UP000184031"/>
    </source>
</evidence>
<keyword evidence="6" id="KW-1185">Reference proteome</keyword>
<dbReference type="GO" id="GO:0016758">
    <property type="term" value="F:hexosyltransferase activity"/>
    <property type="evidence" value="ECO:0007669"/>
    <property type="project" value="UniProtKB-ARBA"/>
</dbReference>
<dbReference type="EMBL" id="FRAT01000004">
    <property type="protein sequence ID" value="SHK75572.1"/>
    <property type="molecule type" value="Genomic_DNA"/>
</dbReference>
<dbReference type="STRING" id="1055723.SAMN05216293_1868"/>
<dbReference type="AlphaFoldDB" id="A0A1M6V251"/>
<evidence type="ECO:0000313" key="3">
    <source>
        <dbReference type="EMBL" id="SFC21238.1"/>
    </source>
</evidence>
<evidence type="ECO:0000259" key="2">
    <source>
        <dbReference type="Pfam" id="PF00535"/>
    </source>
</evidence>